<evidence type="ECO:0000256" key="1">
    <source>
        <dbReference type="ARBA" id="ARBA00004479"/>
    </source>
</evidence>
<comment type="subcellular location">
    <subcellularLocation>
        <location evidence="1">Membrane</location>
        <topology evidence="1">Single-pass type I membrane protein</topology>
    </subcellularLocation>
</comment>
<evidence type="ECO:0000256" key="5">
    <source>
        <dbReference type="ARBA" id="ARBA00023136"/>
    </source>
</evidence>
<gene>
    <name evidence="10" type="ORF">P7K49_007564</name>
</gene>
<dbReference type="Pfam" id="PF00129">
    <property type="entry name" value="MHC_I"/>
    <property type="match status" value="1"/>
</dbReference>
<evidence type="ECO:0000256" key="8">
    <source>
        <dbReference type="SAM" id="MobiDB-lite"/>
    </source>
</evidence>
<dbReference type="InterPro" id="IPR037055">
    <property type="entry name" value="MHC_I-like_Ag-recog_sf"/>
</dbReference>
<keyword evidence="11" id="KW-1185">Reference proteome</keyword>
<keyword evidence="4" id="KW-0391">Immunity</keyword>
<dbReference type="InterPro" id="IPR050208">
    <property type="entry name" value="MHC_class-I_related"/>
</dbReference>
<feature type="region of interest" description="Disordered" evidence="8">
    <location>
        <begin position="84"/>
        <end position="122"/>
    </location>
</feature>
<evidence type="ECO:0000256" key="7">
    <source>
        <dbReference type="RuleBase" id="RU004439"/>
    </source>
</evidence>
<accession>A0ABQ9VV89</accession>
<organism evidence="10 11">
    <name type="scientific">Saguinus oedipus</name>
    <name type="common">Cotton-top tamarin</name>
    <name type="synonym">Oedipomidas oedipus</name>
    <dbReference type="NCBI Taxonomy" id="9490"/>
    <lineage>
        <taxon>Eukaryota</taxon>
        <taxon>Metazoa</taxon>
        <taxon>Chordata</taxon>
        <taxon>Craniata</taxon>
        <taxon>Vertebrata</taxon>
        <taxon>Euteleostomi</taxon>
        <taxon>Mammalia</taxon>
        <taxon>Eutheria</taxon>
        <taxon>Euarchontoglires</taxon>
        <taxon>Primates</taxon>
        <taxon>Haplorrhini</taxon>
        <taxon>Platyrrhini</taxon>
        <taxon>Cebidae</taxon>
        <taxon>Callitrichinae</taxon>
        <taxon>Saguinus</taxon>
    </lineage>
</organism>
<dbReference type="Gene3D" id="3.30.500.10">
    <property type="entry name" value="MHC class I-like antigen recognition-like"/>
    <property type="match status" value="1"/>
</dbReference>
<dbReference type="PANTHER" id="PTHR16675:SF251">
    <property type="entry name" value="HLA CLASS I HISTOCOMPATIBILITY ANTIGEN, C ALPHA CHAIN"/>
    <property type="match status" value="1"/>
</dbReference>
<evidence type="ECO:0000313" key="11">
    <source>
        <dbReference type="Proteomes" id="UP001266305"/>
    </source>
</evidence>
<feature type="region of interest" description="Disordered" evidence="8">
    <location>
        <begin position="1"/>
        <end position="32"/>
    </location>
</feature>
<name>A0ABQ9VV89_SAGOE</name>
<dbReference type="InterPro" id="IPR011161">
    <property type="entry name" value="MHC_I-like_Ag-recog"/>
</dbReference>
<keyword evidence="3" id="KW-0732">Signal</keyword>
<comment type="caution">
    <text evidence="10">The sequence shown here is derived from an EMBL/GenBank/DDBJ whole genome shotgun (WGS) entry which is preliminary data.</text>
</comment>
<keyword evidence="2" id="KW-0490">MHC I</keyword>
<keyword evidence="5" id="KW-0472">Membrane</keyword>
<evidence type="ECO:0000256" key="2">
    <source>
        <dbReference type="ARBA" id="ARBA00022451"/>
    </source>
</evidence>
<dbReference type="InterPro" id="IPR011162">
    <property type="entry name" value="MHC_I/II-like_Ag-recog"/>
</dbReference>
<evidence type="ECO:0000256" key="6">
    <source>
        <dbReference type="ARBA" id="ARBA00023180"/>
    </source>
</evidence>
<reference evidence="10 11" key="1">
    <citation type="submission" date="2023-05" db="EMBL/GenBank/DDBJ databases">
        <title>B98-5 Cell Line De Novo Hybrid Assembly: An Optical Mapping Approach.</title>
        <authorList>
            <person name="Kananen K."/>
            <person name="Auerbach J.A."/>
            <person name="Kautto E."/>
            <person name="Blachly J.S."/>
        </authorList>
    </citation>
    <scope>NUCLEOTIDE SEQUENCE [LARGE SCALE GENOMIC DNA]</scope>
    <source>
        <strain evidence="10">B95-8</strain>
        <tissue evidence="10">Cell line</tissue>
    </source>
</reference>
<evidence type="ECO:0000313" key="10">
    <source>
        <dbReference type="EMBL" id="KAK2113298.1"/>
    </source>
</evidence>
<comment type="similarity">
    <text evidence="7">Belongs to the MHC class I family.</text>
</comment>
<keyword evidence="6" id="KW-0325">Glycoprotein</keyword>
<sequence>MTETTSAGGARGPPREGAGLGERRREEFYEVSEHPRFISVGYMDDTQIAGRRGRSIGTDPGTQIFKDTAQSFRVNLQNLRGYYNQSEAGHDPSPSLKDGLGHPEPQGSAGPGLGGRGSTPSRRGRLFHGYHQFAYDGKDYLALNEDLRSWTTADLAAQITQRKWEMDNVAEKMRAYLDGRCLEWISRHLENGKETLERAGTRGNGAPP</sequence>
<dbReference type="InterPro" id="IPR001039">
    <property type="entry name" value="MHC_I_a_a1/a2"/>
</dbReference>
<evidence type="ECO:0000259" key="9">
    <source>
        <dbReference type="Pfam" id="PF00129"/>
    </source>
</evidence>
<feature type="compositionally biased region" description="Basic and acidic residues" evidence="8">
    <location>
        <begin position="21"/>
        <end position="32"/>
    </location>
</feature>
<dbReference type="SUPFAM" id="SSF54452">
    <property type="entry name" value="MHC antigen-recognition domain"/>
    <property type="match status" value="1"/>
</dbReference>
<feature type="domain" description="MHC class I-like antigen recognition-like" evidence="9">
    <location>
        <begin position="123"/>
        <end position="196"/>
    </location>
</feature>
<evidence type="ECO:0000256" key="3">
    <source>
        <dbReference type="ARBA" id="ARBA00022729"/>
    </source>
</evidence>
<protein>
    <recommendedName>
        <fullName evidence="9">MHC class I-like antigen recognition-like domain-containing protein</fullName>
    </recommendedName>
</protein>
<dbReference type="PRINTS" id="PR01638">
    <property type="entry name" value="MHCCLASSI"/>
</dbReference>
<dbReference type="PANTHER" id="PTHR16675">
    <property type="entry name" value="MHC CLASS I-RELATED"/>
    <property type="match status" value="1"/>
</dbReference>
<dbReference type="Proteomes" id="UP001266305">
    <property type="component" value="Unassembled WGS sequence"/>
</dbReference>
<dbReference type="EMBL" id="JASSZA010000004">
    <property type="protein sequence ID" value="KAK2113298.1"/>
    <property type="molecule type" value="Genomic_DNA"/>
</dbReference>
<proteinExistence type="inferred from homology"/>
<evidence type="ECO:0000256" key="4">
    <source>
        <dbReference type="ARBA" id="ARBA00022859"/>
    </source>
</evidence>